<dbReference type="AlphaFoldDB" id="A0A848NQA5"/>
<dbReference type="Proteomes" id="UP000575469">
    <property type="component" value="Unassembled WGS sequence"/>
</dbReference>
<protein>
    <submittedName>
        <fullName evidence="1">Uncharacterized protein</fullName>
    </submittedName>
</protein>
<dbReference type="EMBL" id="JABBZM010000003">
    <property type="protein sequence ID" value="NMV37261.1"/>
    <property type="molecule type" value="Genomic_DNA"/>
</dbReference>
<dbReference type="RefSeq" id="WP_169339445.1">
    <property type="nucleotide sequence ID" value="NZ_JABBZM010000003.1"/>
</dbReference>
<gene>
    <name evidence="1" type="ORF">HGR00_05010</name>
</gene>
<accession>A0A848NQA5</accession>
<evidence type="ECO:0000313" key="1">
    <source>
        <dbReference type="EMBL" id="NMV37261.1"/>
    </source>
</evidence>
<sequence>MPLRYELWIAENGMSPTRFLYSYATEEAARDVDLVGRVILGKNDAVLLIDTETGRRESIQSGEEWPR</sequence>
<organism evidence="1 2">
    <name type="scientific">Ralstonia insidiosa</name>
    <dbReference type="NCBI Taxonomy" id="190721"/>
    <lineage>
        <taxon>Bacteria</taxon>
        <taxon>Pseudomonadati</taxon>
        <taxon>Pseudomonadota</taxon>
        <taxon>Betaproteobacteria</taxon>
        <taxon>Burkholderiales</taxon>
        <taxon>Burkholderiaceae</taxon>
        <taxon>Ralstonia</taxon>
    </lineage>
</organism>
<name>A0A848NQA5_9RALS</name>
<comment type="caution">
    <text evidence="1">The sequence shown here is derived from an EMBL/GenBank/DDBJ whole genome shotgun (WGS) entry which is preliminary data.</text>
</comment>
<proteinExistence type="predicted"/>
<reference evidence="1 2" key="1">
    <citation type="submission" date="2020-04" db="EMBL/GenBank/DDBJ databases">
        <title>Ralstonia insidiosa genome sequencing and assembly.</title>
        <authorList>
            <person name="Martins R.C.R."/>
            <person name="Perdigao-Neto L.V."/>
            <person name="Levin A.S.S."/>
            <person name="Costa S.F."/>
        </authorList>
    </citation>
    <scope>NUCLEOTIDE SEQUENCE [LARGE SCALE GENOMIC DNA]</scope>
    <source>
        <strain evidence="1 2">5047</strain>
    </source>
</reference>
<evidence type="ECO:0000313" key="2">
    <source>
        <dbReference type="Proteomes" id="UP000575469"/>
    </source>
</evidence>